<accession>A0A851GIF9</accession>
<comment type="caution">
    <text evidence="5">The sequence shown here is derived from an EMBL/GenBank/DDBJ whole genome shotgun (WGS) entry which is preliminary data.</text>
</comment>
<keyword evidence="6" id="KW-1185">Reference proteome</keyword>
<sequence>MKLHFDQPTGGDIPPYPIGKNWKGDGLLVYRYTAAEARAWQKAGINVVNLSVETPRNSIVFPRVTVDNQALGQLAYEHLANLGLKNFAYMHESSREYSRMRLESFRESVVSNGGNFSVIKVPVSRYPIKTRPTQIDQCIREQLLNLPRPCGLFLKDDIAGVWTSRLLQKLNIKCPEEIALLGISDDIIFCHTTTPPLSSIPYPGRKIGFAAAKLLNALMRGENVPPDHWITLAPGAVVARESTRHVHLDDALVSNALQFLRQETPKRPVSVSELCTTMGISREGLRVRFIKTLGHSPKKEIERLRSQAVIKKLRESEDTLETIAIDHSFAGPDEICRYIKRQTGKTPGQIRNE</sequence>
<name>A0A851GIF9_9BACT</name>
<evidence type="ECO:0000313" key="6">
    <source>
        <dbReference type="Proteomes" id="UP000557872"/>
    </source>
</evidence>
<dbReference type="Pfam" id="PF12833">
    <property type="entry name" value="HTH_18"/>
    <property type="match status" value="1"/>
</dbReference>
<dbReference type="EMBL" id="JACBAZ010000007">
    <property type="protein sequence ID" value="NWK56979.1"/>
    <property type="molecule type" value="Genomic_DNA"/>
</dbReference>
<evidence type="ECO:0000259" key="4">
    <source>
        <dbReference type="PROSITE" id="PS01124"/>
    </source>
</evidence>
<evidence type="ECO:0000256" key="2">
    <source>
        <dbReference type="ARBA" id="ARBA00023125"/>
    </source>
</evidence>
<keyword evidence="1" id="KW-0805">Transcription regulation</keyword>
<dbReference type="PANTHER" id="PTHR30146">
    <property type="entry name" value="LACI-RELATED TRANSCRIPTIONAL REPRESSOR"/>
    <property type="match status" value="1"/>
</dbReference>
<dbReference type="Gene3D" id="3.40.50.2300">
    <property type="match status" value="2"/>
</dbReference>
<feature type="domain" description="HTH araC/xylS-type" evidence="4">
    <location>
        <begin position="254"/>
        <end position="353"/>
    </location>
</feature>
<gene>
    <name evidence="5" type="ORF">HW115_15255</name>
</gene>
<dbReference type="PROSITE" id="PS01124">
    <property type="entry name" value="HTH_ARAC_FAMILY_2"/>
    <property type="match status" value="1"/>
</dbReference>
<dbReference type="Gene3D" id="1.10.10.60">
    <property type="entry name" value="Homeodomain-like"/>
    <property type="match status" value="1"/>
</dbReference>
<dbReference type="GO" id="GO:0003700">
    <property type="term" value="F:DNA-binding transcription factor activity"/>
    <property type="evidence" value="ECO:0007669"/>
    <property type="project" value="InterPro"/>
</dbReference>
<dbReference type="SUPFAM" id="SSF53822">
    <property type="entry name" value="Periplasmic binding protein-like I"/>
    <property type="match status" value="1"/>
</dbReference>
<dbReference type="GO" id="GO:0000976">
    <property type="term" value="F:transcription cis-regulatory region binding"/>
    <property type="evidence" value="ECO:0007669"/>
    <property type="project" value="TreeGrafter"/>
</dbReference>
<protein>
    <submittedName>
        <fullName evidence="5">Substrate-binding domain-containing protein</fullName>
    </submittedName>
</protein>
<reference evidence="5 6" key="1">
    <citation type="submission" date="2020-07" db="EMBL/GenBank/DDBJ databases">
        <title>Roseicoccus Jingziensis gen. nov., sp. nov., isolated from coastal seawater.</title>
        <authorList>
            <person name="Feng X."/>
        </authorList>
    </citation>
    <scope>NUCLEOTIDE SEQUENCE [LARGE SCALE GENOMIC DNA]</scope>
    <source>
        <strain evidence="5 6">N1E253</strain>
    </source>
</reference>
<dbReference type="InterPro" id="IPR028082">
    <property type="entry name" value="Peripla_BP_I"/>
</dbReference>
<dbReference type="InterPro" id="IPR018060">
    <property type="entry name" value="HTH_AraC"/>
</dbReference>
<proteinExistence type="predicted"/>
<dbReference type="SMART" id="SM00342">
    <property type="entry name" value="HTH_ARAC"/>
    <property type="match status" value="1"/>
</dbReference>
<evidence type="ECO:0000256" key="3">
    <source>
        <dbReference type="ARBA" id="ARBA00023163"/>
    </source>
</evidence>
<dbReference type="InterPro" id="IPR046335">
    <property type="entry name" value="LacI/GalR-like_sensor"/>
</dbReference>
<keyword evidence="2" id="KW-0238">DNA-binding</keyword>
<dbReference type="AlphaFoldDB" id="A0A851GIF9"/>
<dbReference type="PANTHER" id="PTHR30146:SF24">
    <property type="entry name" value="XYLOSE OPERON REGULATORY PROTEIN"/>
    <property type="match status" value="1"/>
</dbReference>
<dbReference type="Pfam" id="PF13377">
    <property type="entry name" value="Peripla_BP_3"/>
    <property type="match status" value="1"/>
</dbReference>
<evidence type="ECO:0000313" key="5">
    <source>
        <dbReference type="EMBL" id="NWK56979.1"/>
    </source>
</evidence>
<dbReference type="Proteomes" id="UP000557872">
    <property type="component" value="Unassembled WGS sequence"/>
</dbReference>
<organism evidence="5 6">
    <name type="scientific">Oceaniferula marina</name>
    <dbReference type="NCBI Taxonomy" id="2748318"/>
    <lineage>
        <taxon>Bacteria</taxon>
        <taxon>Pseudomonadati</taxon>
        <taxon>Verrucomicrobiota</taxon>
        <taxon>Verrucomicrobiia</taxon>
        <taxon>Verrucomicrobiales</taxon>
        <taxon>Verrucomicrobiaceae</taxon>
        <taxon>Oceaniferula</taxon>
    </lineage>
</organism>
<evidence type="ECO:0000256" key="1">
    <source>
        <dbReference type="ARBA" id="ARBA00023015"/>
    </source>
</evidence>
<keyword evidence="3" id="KW-0804">Transcription</keyword>